<dbReference type="PANTHER" id="PTHR37540:SF5">
    <property type="entry name" value="TRANSCRIPTION FACTOR DOMAIN-CONTAINING PROTEIN"/>
    <property type="match status" value="1"/>
</dbReference>
<sequence length="485" mass="54522">MFEFVTVNNPHETRDQKQQKRIRQHAIRNGIQNKRREDAKRNENFVAVGIDSWTGKLRSVQPRDGIAIAKPVSGGLLDPFDSLPGDGERLRALMTHKSARSAGEPVFCVEEAGKIFFDGMDDVFRGALSDPALFHALSLALAFAANANIPNVECLTQRGATLYNLRQRMSNPLLVPSVSTLTAMLLIIGYEYRVDGSNASSIATHIGAVKRVLELTEASNVKVSDAIRRALFWQDLYSCLFVGTTRLFSHRDYEQFNFERLPSSTPGYIIPPGFERIMDGFPDAYLEVVLELNALCTLVDLRCTPGGLPIIEYPIDNFQYCIESRLVDLLSQNKASGAEDFILQACIFACFLVTYKLSTGIWEGCFIPEYCAAQIMSLLDKAKGDIRLEKGGFKKVLLWLLFVSGALAKRSRVRLRAVKMIRDGCRDLLDGMHDDWDSLSGICRTFIWSSHSMERKSWRFWQEVHSPWQGIGRLVEEQPIAMHAA</sequence>
<accession>A0A6A5V3N7</accession>
<keyword evidence="3" id="KW-1185">Reference proteome</keyword>
<gene>
    <name evidence="2" type="ORF">BU23DRAFT_170683</name>
</gene>
<evidence type="ECO:0000256" key="1">
    <source>
        <dbReference type="SAM" id="MobiDB-lite"/>
    </source>
</evidence>
<dbReference type="AlphaFoldDB" id="A0A6A5V3N7"/>
<evidence type="ECO:0000313" key="2">
    <source>
        <dbReference type="EMBL" id="KAF1971725.1"/>
    </source>
</evidence>
<proteinExistence type="predicted"/>
<organism evidence="2 3">
    <name type="scientific">Bimuria novae-zelandiae CBS 107.79</name>
    <dbReference type="NCBI Taxonomy" id="1447943"/>
    <lineage>
        <taxon>Eukaryota</taxon>
        <taxon>Fungi</taxon>
        <taxon>Dikarya</taxon>
        <taxon>Ascomycota</taxon>
        <taxon>Pezizomycotina</taxon>
        <taxon>Dothideomycetes</taxon>
        <taxon>Pleosporomycetidae</taxon>
        <taxon>Pleosporales</taxon>
        <taxon>Massarineae</taxon>
        <taxon>Didymosphaeriaceae</taxon>
        <taxon>Bimuria</taxon>
    </lineage>
</organism>
<evidence type="ECO:0008006" key="4">
    <source>
        <dbReference type="Google" id="ProtNLM"/>
    </source>
</evidence>
<name>A0A6A5V3N7_9PLEO</name>
<dbReference type="OrthoDB" id="2130169at2759"/>
<reference evidence="2" key="1">
    <citation type="journal article" date="2020" name="Stud. Mycol.">
        <title>101 Dothideomycetes genomes: a test case for predicting lifestyles and emergence of pathogens.</title>
        <authorList>
            <person name="Haridas S."/>
            <person name="Albert R."/>
            <person name="Binder M."/>
            <person name="Bloem J."/>
            <person name="Labutti K."/>
            <person name="Salamov A."/>
            <person name="Andreopoulos B."/>
            <person name="Baker S."/>
            <person name="Barry K."/>
            <person name="Bills G."/>
            <person name="Bluhm B."/>
            <person name="Cannon C."/>
            <person name="Castanera R."/>
            <person name="Culley D."/>
            <person name="Daum C."/>
            <person name="Ezra D."/>
            <person name="Gonzalez J."/>
            <person name="Henrissat B."/>
            <person name="Kuo A."/>
            <person name="Liang C."/>
            <person name="Lipzen A."/>
            <person name="Lutzoni F."/>
            <person name="Magnuson J."/>
            <person name="Mondo S."/>
            <person name="Nolan M."/>
            <person name="Ohm R."/>
            <person name="Pangilinan J."/>
            <person name="Park H.-J."/>
            <person name="Ramirez L."/>
            <person name="Alfaro M."/>
            <person name="Sun H."/>
            <person name="Tritt A."/>
            <person name="Yoshinaga Y."/>
            <person name="Zwiers L.-H."/>
            <person name="Turgeon B."/>
            <person name="Goodwin S."/>
            <person name="Spatafora J."/>
            <person name="Crous P."/>
            <person name="Grigoriev I."/>
        </authorList>
    </citation>
    <scope>NUCLEOTIDE SEQUENCE</scope>
    <source>
        <strain evidence="2">CBS 107.79</strain>
    </source>
</reference>
<feature type="compositionally biased region" description="Polar residues" evidence="1">
    <location>
        <begin position="1"/>
        <end position="10"/>
    </location>
</feature>
<dbReference type="Proteomes" id="UP000800036">
    <property type="component" value="Unassembled WGS sequence"/>
</dbReference>
<dbReference type="PANTHER" id="PTHR37540">
    <property type="entry name" value="TRANSCRIPTION FACTOR (ACR-2), PUTATIVE-RELATED-RELATED"/>
    <property type="match status" value="1"/>
</dbReference>
<feature type="region of interest" description="Disordered" evidence="1">
    <location>
        <begin position="1"/>
        <end position="20"/>
    </location>
</feature>
<dbReference type="EMBL" id="ML976691">
    <property type="protein sequence ID" value="KAF1971725.1"/>
    <property type="molecule type" value="Genomic_DNA"/>
</dbReference>
<evidence type="ECO:0000313" key="3">
    <source>
        <dbReference type="Proteomes" id="UP000800036"/>
    </source>
</evidence>
<protein>
    <recommendedName>
        <fullName evidence="4">Transcription factor domain-containing protein</fullName>
    </recommendedName>
</protein>